<evidence type="ECO:0000313" key="2">
    <source>
        <dbReference type="Proteomes" id="UP000192578"/>
    </source>
</evidence>
<evidence type="ECO:0000313" key="1">
    <source>
        <dbReference type="EMBL" id="OQV25264.1"/>
    </source>
</evidence>
<accession>A0A1W0XCQ7</accession>
<dbReference type="AlphaFoldDB" id="A0A1W0XCQ7"/>
<protein>
    <submittedName>
        <fullName evidence="1">Uncharacterized protein</fullName>
    </submittedName>
</protein>
<keyword evidence="2" id="KW-1185">Reference proteome</keyword>
<comment type="caution">
    <text evidence="1">The sequence shown here is derived from an EMBL/GenBank/DDBJ whole genome shotgun (WGS) entry which is preliminary data.</text>
</comment>
<dbReference type="Proteomes" id="UP000192578">
    <property type="component" value="Unassembled WGS sequence"/>
</dbReference>
<organism evidence="1 2">
    <name type="scientific">Hypsibius exemplaris</name>
    <name type="common">Freshwater tardigrade</name>
    <dbReference type="NCBI Taxonomy" id="2072580"/>
    <lineage>
        <taxon>Eukaryota</taxon>
        <taxon>Metazoa</taxon>
        <taxon>Ecdysozoa</taxon>
        <taxon>Tardigrada</taxon>
        <taxon>Eutardigrada</taxon>
        <taxon>Parachela</taxon>
        <taxon>Hypsibioidea</taxon>
        <taxon>Hypsibiidae</taxon>
        <taxon>Hypsibius</taxon>
    </lineage>
</organism>
<reference evidence="2" key="1">
    <citation type="submission" date="2017-01" db="EMBL/GenBank/DDBJ databases">
        <title>Comparative genomics of anhydrobiosis in the tardigrade Hypsibius dujardini.</title>
        <authorList>
            <person name="Yoshida Y."/>
            <person name="Koutsovoulos G."/>
            <person name="Laetsch D."/>
            <person name="Stevens L."/>
            <person name="Kumar S."/>
            <person name="Horikawa D."/>
            <person name="Ishino K."/>
            <person name="Komine S."/>
            <person name="Tomita M."/>
            <person name="Blaxter M."/>
            <person name="Arakawa K."/>
        </authorList>
    </citation>
    <scope>NUCLEOTIDE SEQUENCE [LARGE SCALE GENOMIC DNA]</scope>
    <source>
        <strain evidence="2">Z151</strain>
    </source>
</reference>
<gene>
    <name evidence="1" type="ORF">BV898_00948</name>
</gene>
<name>A0A1W0XCQ7_HYPEX</name>
<dbReference type="OrthoDB" id="3219649at2759"/>
<proteinExistence type="predicted"/>
<dbReference type="EMBL" id="MTYJ01000003">
    <property type="protein sequence ID" value="OQV25264.1"/>
    <property type="molecule type" value="Genomic_DNA"/>
</dbReference>
<sequence>MVLGADAEERGKLSHDAAKRLLTAAGITTRSSGNCDDRENPRCTSLDQIRSETIDAVINFKRQSGARVVVTGGTEKGHAAGTYSHWNGYKLDIAKDATADAYITGNFVYLGQLNNGWKQYKDRSDNVWTNEGNHWDVVVK</sequence>